<keyword evidence="1" id="KW-1133">Transmembrane helix</keyword>
<keyword evidence="4" id="KW-1185">Reference proteome</keyword>
<feature type="signal peptide" evidence="2">
    <location>
        <begin position="1"/>
        <end position="17"/>
    </location>
</feature>
<comment type="caution">
    <text evidence="3">The sequence shown here is derived from an EMBL/GenBank/DDBJ whole genome shotgun (WGS) entry which is preliminary data.</text>
</comment>
<feature type="chain" id="PRO_5042511451" evidence="2">
    <location>
        <begin position="18"/>
        <end position="303"/>
    </location>
</feature>
<reference evidence="3" key="1">
    <citation type="submission" date="2023-10" db="EMBL/GenBank/DDBJ databases">
        <authorList>
            <person name="Hackl T."/>
        </authorList>
    </citation>
    <scope>NUCLEOTIDE SEQUENCE</scope>
</reference>
<evidence type="ECO:0000256" key="2">
    <source>
        <dbReference type="SAM" id="SignalP"/>
    </source>
</evidence>
<accession>A0AAI8VMF0</accession>
<gene>
    <name evidence="3" type="ORF">KHLLAP_LOCUS7725</name>
</gene>
<organism evidence="3 4">
    <name type="scientific">Anthostomella pinea</name>
    <dbReference type="NCBI Taxonomy" id="933095"/>
    <lineage>
        <taxon>Eukaryota</taxon>
        <taxon>Fungi</taxon>
        <taxon>Dikarya</taxon>
        <taxon>Ascomycota</taxon>
        <taxon>Pezizomycotina</taxon>
        <taxon>Sordariomycetes</taxon>
        <taxon>Xylariomycetidae</taxon>
        <taxon>Xylariales</taxon>
        <taxon>Xylariaceae</taxon>
        <taxon>Anthostomella</taxon>
    </lineage>
</organism>
<sequence length="303" mass="31457">MSTMWLAAATLLSMVSAQQDSLKVGKFFNPPNADAEPTTDFSSNPVWTIGDTQSIKYTTVYQNYTIALWQQNIGQGSATLGPVIFQTINGAVTQFDWSVQLFQFDLAPSNVFYLLLSTTSGPEGALAVSSHYFNITQESPVSSSMSATATTSSVVGASTSPTVSPTTITSISATASSMPVGMPGASSGLGGGAKAGIGVGAALGALAIIAAAVFLFRRSRAKRKGVEAVPGGGENSRTDGHGRELVADKAYGTESNGYGPSELMDGSRMPAEFEVHEAAGSEGWNMNHGHHHRQAGHVAELSS</sequence>
<name>A0AAI8VMF0_9PEZI</name>
<dbReference type="EMBL" id="CAUWAG010000010">
    <property type="protein sequence ID" value="CAJ2507257.1"/>
    <property type="molecule type" value="Genomic_DNA"/>
</dbReference>
<keyword evidence="2" id="KW-0732">Signal</keyword>
<evidence type="ECO:0000256" key="1">
    <source>
        <dbReference type="SAM" id="Phobius"/>
    </source>
</evidence>
<dbReference type="AlphaFoldDB" id="A0AAI8VMF0"/>
<proteinExistence type="predicted"/>
<feature type="transmembrane region" description="Helical" evidence="1">
    <location>
        <begin position="195"/>
        <end position="216"/>
    </location>
</feature>
<dbReference type="Proteomes" id="UP001295740">
    <property type="component" value="Unassembled WGS sequence"/>
</dbReference>
<keyword evidence="1" id="KW-0472">Membrane</keyword>
<keyword evidence="1" id="KW-0812">Transmembrane</keyword>
<evidence type="ECO:0000313" key="4">
    <source>
        <dbReference type="Proteomes" id="UP001295740"/>
    </source>
</evidence>
<protein>
    <submittedName>
        <fullName evidence="3">Uu.00g084430.m01.CDS01</fullName>
    </submittedName>
</protein>
<evidence type="ECO:0000313" key="3">
    <source>
        <dbReference type="EMBL" id="CAJ2507257.1"/>
    </source>
</evidence>